<dbReference type="EMBL" id="CP006867">
    <property type="protein sequence ID" value="ALU11367.1"/>
    <property type="molecule type" value="Genomic_DNA"/>
</dbReference>
<dbReference type="InterPro" id="IPR036197">
    <property type="entry name" value="NarG-like_sf"/>
</dbReference>
<evidence type="ECO:0000256" key="1">
    <source>
        <dbReference type="SAM" id="Phobius"/>
    </source>
</evidence>
<dbReference type="RefSeq" id="WP_083494953.1">
    <property type="nucleotide sequence ID" value="NZ_CP006867.1"/>
</dbReference>
<protein>
    <recommendedName>
        <fullName evidence="4">NarG-like domain-containing protein</fullName>
    </recommendedName>
</protein>
<dbReference type="AlphaFoldDB" id="A0A0U3FN25"/>
<feature type="transmembrane region" description="Helical" evidence="1">
    <location>
        <begin position="117"/>
        <end position="139"/>
    </location>
</feature>
<proteinExistence type="predicted"/>
<dbReference type="KEGG" id="iis:EYM_00295"/>
<reference evidence="2 3" key="1">
    <citation type="submission" date="2013-11" db="EMBL/GenBank/DDBJ databases">
        <title>Comparative genomics of Ignicoccus.</title>
        <authorList>
            <person name="Podar M."/>
        </authorList>
    </citation>
    <scope>NUCLEOTIDE SEQUENCE [LARGE SCALE GENOMIC DNA]</scope>
    <source>
        <strain evidence="2 3">DSM 13165</strain>
    </source>
</reference>
<gene>
    <name evidence="2" type="ORF">EYM_00295</name>
</gene>
<keyword evidence="1" id="KW-1133">Transmembrane helix</keyword>
<organism evidence="2 3">
    <name type="scientific">Ignicoccus islandicus DSM 13165</name>
    <dbReference type="NCBI Taxonomy" id="940295"/>
    <lineage>
        <taxon>Archaea</taxon>
        <taxon>Thermoproteota</taxon>
        <taxon>Thermoprotei</taxon>
        <taxon>Desulfurococcales</taxon>
        <taxon>Desulfurococcaceae</taxon>
        <taxon>Ignicoccus</taxon>
    </lineage>
</organism>
<evidence type="ECO:0000313" key="2">
    <source>
        <dbReference type="EMBL" id="ALU11367.1"/>
    </source>
</evidence>
<keyword evidence="1" id="KW-0812">Transmembrane</keyword>
<feature type="transmembrane region" description="Helical" evidence="1">
    <location>
        <begin position="151"/>
        <end position="174"/>
    </location>
</feature>
<name>A0A0U3FN25_9CREN</name>
<sequence>MNVGGWSSPSNLFGFAVYYLLVPSVFIFSAGAAYRLVRMLVRARIPPAQRRKFSFGEAVKGLIMAFLRPIIFSITNKPDDFIAGLVLLHVLGVIPVLFLLSEHIAWWTYYFPPYKALWIFAVPLSVTSSVLTVTAPVIPSSNMSTAFVNTIWGPLTVLLNGDLLAIFVLVALGYKCAARLTEILMKGNQAPYRLGDFVAYALLFGIILSGYMAARHYPSADSVTYTNVLGLHILLAELLLIYLPFSKYWHFVFGYWYGKIHEWYDVDIKRGEAL</sequence>
<dbReference type="Gene3D" id="1.20.950.20">
    <property type="entry name" value="Transmembrane di-heme cytochromes, Chain C"/>
    <property type="match status" value="1"/>
</dbReference>
<evidence type="ECO:0000313" key="3">
    <source>
        <dbReference type="Proteomes" id="UP000060778"/>
    </source>
</evidence>
<feature type="transmembrane region" description="Helical" evidence="1">
    <location>
        <begin position="12"/>
        <end position="37"/>
    </location>
</feature>
<feature type="transmembrane region" description="Helical" evidence="1">
    <location>
        <begin position="225"/>
        <end position="245"/>
    </location>
</feature>
<dbReference type="STRING" id="940295.EYM_00295"/>
<dbReference type="OrthoDB" id="30968at2157"/>
<feature type="transmembrane region" description="Helical" evidence="1">
    <location>
        <begin position="81"/>
        <end position="105"/>
    </location>
</feature>
<dbReference type="SUPFAM" id="SSF103501">
    <property type="entry name" value="Respiratory nitrate reductase 1 gamma chain"/>
    <property type="match status" value="1"/>
</dbReference>
<feature type="transmembrane region" description="Helical" evidence="1">
    <location>
        <begin position="58"/>
        <end position="75"/>
    </location>
</feature>
<dbReference type="Proteomes" id="UP000060778">
    <property type="component" value="Chromosome"/>
</dbReference>
<accession>A0A0U3FN25</accession>
<evidence type="ECO:0008006" key="4">
    <source>
        <dbReference type="Google" id="ProtNLM"/>
    </source>
</evidence>
<dbReference type="GeneID" id="30679479"/>
<keyword evidence="3" id="KW-1185">Reference proteome</keyword>
<keyword evidence="1" id="KW-0472">Membrane</keyword>
<feature type="transmembrane region" description="Helical" evidence="1">
    <location>
        <begin position="194"/>
        <end position="213"/>
    </location>
</feature>